<dbReference type="InterPro" id="IPR029033">
    <property type="entry name" value="His_PPase_superfam"/>
</dbReference>
<sequence length="200" mass="20424">MTSRVTFISPATNASLRRARFDDGASIDAAGEALARAAAGTLPTPAHVVVSPGARCRETAAALGLRGTETAALAGLDVGRWRGSTLAEVGADEPDAVARWLADPASAPHGGESVEDLCARVAHWMETSPDPGGRTLAVVEPEVVRAAVTYVLDAPSAAFWRLDVPPLTATTVSGRGGRWNLGLGRPLGTAGTSAGLPDHS</sequence>
<dbReference type="InterPro" id="IPR013078">
    <property type="entry name" value="His_Pase_superF_clade-1"/>
</dbReference>
<dbReference type="EMBL" id="CP108169">
    <property type="protein sequence ID" value="WTQ78021.1"/>
    <property type="molecule type" value="Genomic_DNA"/>
</dbReference>
<evidence type="ECO:0000313" key="1">
    <source>
        <dbReference type="EMBL" id="WTQ78021.1"/>
    </source>
</evidence>
<dbReference type="AlphaFoldDB" id="A0AAU1M319"/>
<proteinExistence type="predicted"/>
<accession>A0AAU1M319</accession>
<name>A0AAU1M319_9ACTN</name>
<dbReference type="SUPFAM" id="SSF53254">
    <property type="entry name" value="Phosphoglycerate mutase-like"/>
    <property type="match status" value="1"/>
</dbReference>
<organism evidence="1">
    <name type="scientific">Streptomyces sp. NBC_00148</name>
    <dbReference type="NCBI Taxonomy" id="2903626"/>
    <lineage>
        <taxon>Bacteria</taxon>
        <taxon>Bacillati</taxon>
        <taxon>Actinomycetota</taxon>
        <taxon>Actinomycetes</taxon>
        <taxon>Kitasatosporales</taxon>
        <taxon>Streptomycetaceae</taxon>
        <taxon>Streptomyces</taxon>
    </lineage>
</organism>
<protein>
    <submittedName>
        <fullName evidence="1">Histidine phosphatase family protein</fullName>
    </submittedName>
</protein>
<dbReference type="Pfam" id="PF00300">
    <property type="entry name" value="His_Phos_1"/>
    <property type="match status" value="1"/>
</dbReference>
<reference evidence="1" key="1">
    <citation type="submission" date="2022-10" db="EMBL/GenBank/DDBJ databases">
        <title>The complete genomes of actinobacterial strains from the NBC collection.</title>
        <authorList>
            <person name="Joergensen T.S."/>
            <person name="Alvarez Arevalo M."/>
            <person name="Sterndorff E.B."/>
            <person name="Faurdal D."/>
            <person name="Vuksanovic O."/>
            <person name="Mourched A.-S."/>
            <person name="Charusanti P."/>
            <person name="Shaw S."/>
            <person name="Blin K."/>
            <person name="Weber T."/>
        </authorList>
    </citation>
    <scope>NUCLEOTIDE SEQUENCE</scope>
    <source>
        <strain evidence="1">NBC_00148</strain>
    </source>
</reference>
<gene>
    <name evidence="1" type="ORF">OG222_34930</name>
</gene>
<dbReference type="Gene3D" id="3.40.50.1240">
    <property type="entry name" value="Phosphoglycerate mutase-like"/>
    <property type="match status" value="1"/>
</dbReference>